<dbReference type="SUPFAM" id="SSF52540">
    <property type="entry name" value="P-loop containing nucleoside triphosphate hydrolases"/>
    <property type="match status" value="1"/>
</dbReference>
<protein>
    <submittedName>
        <fullName evidence="3">Uncharacterized protein DUF3696</fullName>
    </submittedName>
</protein>
<dbReference type="Pfam" id="PF12476">
    <property type="entry name" value="DUF3696"/>
    <property type="match status" value="1"/>
</dbReference>
<evidence type="ECO:0000313" key="4">
    <source>
        <dbReference type="Proteomes" id="UP000295764"/>
    </source>
</evidence>
<dbReference type="InterPro" id="IPR051396">
    <property type="entry name" value="Bact_Antivir_Def_Nuclease"/>
</dbReference>
<feature type="domain" description="DUF3696" evidence="1">
    <location>
        <begin position="507"/>
        <end position="551"/>
    </location>
</feature>
<name>A0A4R6DI19_9MICO</name>
<dbReference type="AlphaFoldDB" id="A0A4R6DI19"/>
<accession>A0A4R6DI19</accession>
<dbReference type="GO" id="GO:0005524">
    <property type="term" value="F:ATP binding"/>
    <property type="evidence" value="ECO:0007669"/>
    <property type="project" value="InterPro"/>
</dbReference>
<feature type="domain" description="ATPase AAA-type core" evidence="2">
    <location>
        <begin position="430"/>
        <end position="493"/>
    </location>
</feature>
<dbReference type="Gene3D" id="3.40.50.300">
    <property type="entry name" value="P-loop containing nucleotide triphosphate hydrolases"/>
    <property type="match status" value="1"/>
</dbReference>
<dbReference type="InterPro" id="IPR027417">
    <property type="entry name" value="P-loop_NTPase"/>
</dbReference>
<gene>
    <name evidence="3" type="ORF">EDF64_105240</name>
</gene>
<dbReference type="InterPro" id="IPR003959">
    <property type="entry name" value="ATPase_AAA_core"/>
</dbReference>
<dbReference type="PANTHER" id="PTHR43581">
    <property type="entry name" value="ATP/GTP PHOSPHATASE"/>
    <property type="match status" value="1"/>
</dbReference>
<evidence type="ECO:0000313" key="3">
    <source>
        <dbReference type="EMBL" id="TDN44405.1"/>
    </source>
</evidence>
<comment type="caution">
    <text evidence="3">The sequence shown here is derived from an EMBL/GenBank/DDBJ whole genome shotgun (WGS) entry which is preliminary data.</text>
</comment>
<sequence length="564" mass="61392">MADNVFRYARSSAAPRVRSWSVRNFKAIDFAETPTTGLIAVAGANSSGKSSLLQSLLLVAQSGDQEVTLNGNLVRLGVPRDVVRSGANTLAITCTAETGPKDATSEWHVQLTLRPTQDGLRVSECEIARDGIAVFSASDARITENTRAQVDDERAYGDTLLRIREIAGKPAPSRTYVIFNGFLPTVLHTRADTEAVLRELRKTFSVEALRHDSAVADQFTDLVFTYLYRTQAEEEAGPLSNAVRQIIGGGLFRDQAREPLSRATIDVLLNALAERGGGAAGQAIPIQSWMGSAPRRGASRHLLLNLSAVSAAYDALTIAREVFVRAGQSIRYLGPLREEPQVVSKTGARSRQIPVGLRGELTAELLSTRTSHVAYFDWEGNSRRSDLITAVSAWCAHLGIGEDVSVEDQGKLGRGLRITVNGTARDLTMVGVGASQLLPVVAAVLDAPEGSVVLLEQPELHLHPSVQSRLGDLLIFARPDICVIVETHSEYLITRIRRWVAEGRVKREKVHVLFAEPAVDGTEVRELRMSELGNLDDWPAGFFDAQDGDARAIVRAIAGRRERR</sequence>
<dbReference type="GO" id="GO:0016887">
    <property type="term" value="F:ATP hydrolysis activity"/>
    <property type="evidence" value="ECO:0007669"/>
    <property type="project" value="InterPro"/>
</dbReference>
<dbReference type="RefSeq" id="WP_133519804.1">
    <property type="nucleotide sequence ID" value="NZ_SNVW01000005.1"/>
</dbReference>
<dbReference type="Proteomes" id="UP000295764">
    <property type="component" value="Unassembled WGS sequence"/>
</dbReference>
<reference evidence="3 4" key="1">
    <citation type="submission" date="2019-03" db="EMBL/GenBank/DDBJ databases">
        <title>Genomic analyses of the natural microbiome of Caenorhabditis elegans.</title>
        <authorList>
            <person name="Samuel B."/>
        </authorList>
    </citation>
    <scope>NUCLEOTIDE SEQUENCE [LARGE SCALE GENOMIC DNA]</scope>
    <source>
        <strain evidence="3 4">JUb65</strain>
    </source>
</reference>
<dbReference type="Pfam" id="PF13304">
    <property type="entry name" value="AAA_21"/>
    <property type="match status" value="1"/>
</dbReference>
<dbReference type="PANTHER" id="PTHR43581:SF2">
    <property type="entry name" value="EXCINUCLEASE ATPASE SUBUNIT"/>
    <property type="match status" value="1"/>
</dbReference>
<evidence type="ECO:0000259" key="1">
    <source>
        <dbReference type="Pfam" id="PF12476"/>
    </source>
</evidence>
<dbReference type="InterPro" id="IPR022532">
    <property type="entry name" value="DUF3696"/>
</dbReference>
<evidence type="ECO:0000259" key="2">
    <source>
        <dbReference type="Pfam" id="PF13304"/>
    </source>
</evidence>
<proteinExistence type="predicted"/>
<dbReference type="OrthoDB" id="3237462at2"/>
<organism evidence="3 4">
    <name type="scientific">Curtobacterium flaccumfaciens</name>
    <dbReference type="NCBI Taxonomy" id="2035"/>
    <lineage>
        <taxon>Bacteria</taxon>
        <taxon>Bacillati</taxon>
        <taxon>Actinomycetota</taxon>
        <taxon>Actinomycetes</taxon>
        <taxon>Micrococcales</taxon>
        <taxon>Microbacteriaceae</taxon>
        <taxon>Curtobacterium</taxon>
    </lineage>
</organism>
<dbReference type="EMBL" id="SNVW01000005">
    <property type="protein sequence ID" value="TDN44405.1"/>
    <property type="molecule type" value="Genomic_DNA"/>
</dbReference>